<sequence length="39" mass="4445">MDLGELTTSDLLQISPSSSRENELQAQVTSLQQRYEVNY</sequence>
<proteinExistence type="predicted"/>
<feature type="region of interest" description="Disordered" evidence="1">
    <location>
        <begin position="1"/>
        <end position="28"/>
    </location>
</feature>
<dbReference type="EMBL" id="GGEC01052049">
    <property type="protein sequence ID" value="MBX32533.1"/>
    <property type="molecule type" value="Transcribed_RNA"/>
</dbReference>
<name>A0A2P2MQN6_RHIMU</name>
<organism evidence="2">
    <name type="scientific">Rhizophora mucronata</name>
    <name type="common">Asiatic mangrove</name>
    <dbReference type="NCBI Taxonomy" id="61149"/>
    <lineage>
        <taxon>Eukaryota</taxon>
        <taxon>Viridiplantae</taxon>
        <taxon>Streptophyta</taxon>
        <taxon>Embryophyta</taxon>
        <taxon>Tracheophyta</taxon>
        <taxon>Spermatophyta</taxon>
        <taxon>Magnoliopsida</taxon>
        <taxon>eudicotyledons</taxon>
        <taxon>Gunneridae</taxon>
        <taxon>Pentapetalae</taxon>
        <taxon>rosids</taxon>
        <taxon>fabids</taxon>
        <taxon>Malpighiales</taxon>
        <taxon>Rhizophoraceae</taxon>
        <taxon>Rhizophora</taxon>
    </lineage>
</organism>
<protein>
    <submittedName>
        <fullName evidence="2">ATP binding protein</fullName>
    </submittedName>
</protein>
<evidence type="ECO:0000313" key="2">
    <source>
        <dbReference type="EMBL" id="MBX32533.1"/>
    </source>
</evidence>
<reference evidence="2" key="1">
    <citation type="submission" date="2018-02" db="EMBL/GenBank/DDBJ databases">
        <title>Rhizophora mucronata_Transcriptome.</title>
        <authorList>
            <person name="Meera S.P."/>
            <person name="Sreeshan A."/>
            <person name="Augustine A."/>
        </authorList>
    </citation>
    <scope>NUCLEOTIDE SEQUENCE</scope>
    <source>
        <tissue evidence="2">Leaf</tissue>
    </source>
</reference>
<dbReference type="AlphaFoldDB" id="A0A2P2MQN6"/>
<evidence type="ECO:0000256" key="1">
    <source>
        <dbReference type="SAM" id="MobiDB-lite"/>
    </source>
</evidence>
<accession>A0A2P2MQN6</accession>